<dbReference type="PANTHER" id="PTHR33107">
    <property type="entry name" value="KUNITZ TRYPSIN INHIBITOR 2"/>
    <property type="match status" value="1"/>
</dbReference>
<evidence type="ECO:0000313" key="2">
    <source>
        <dbReference type="EMBL" id="CAF2064566.1"/>
    </source>
</evidence>
<feature type="chain" id="PRO_5040561816" evidence="1">
    <location>
        <begin position="22"/>
        <end position="227"/>
    </location>
</feature>
<dbReference type="PANTHER" id="PTHR33107:SF68">
    <property type="entry name" value="TRYPSIN INHIBITOR"/>
    <property type="match status" value="1"/>
</dbReference>
<dbReference type="InterPro" id="IPR002160">
    <property type="entry name" value="Prot_inh_Kunz-lg"/>
</dbReference>
<keyword evidence="4" id="KW-1185">Reference proteome</keyword>
<dbReference type="SUPFAM" id="SSF50386">
    <property type="entry name" value="STI-like"/>
    <property type="match status" value="1"/>
</dbReference>
<dbReference type="Gene3D" id="2.80.10.50">
    <property type="match status" value="1"/>
</dbReference>
<dbReference type="STRING" id="3708.A0A078JQH0"/>
<name>A0A078JQH0_BRANA</name>
<dbReference type="OMA" id="VGNTCET"/>
<evidence type="ECO:0000313" key="3">
    <source>
        <dbReference type="EMBL" id="CDY68690.1"/>
    </source>
</evidence>
<dbReference type="PRINTS" id="PR00291">
    <property type="entry name" value="KUNITZINHBTR"/>
</dbReference>
<keyword evidence="1" id="KW-0732">Signal</keyword>
<dbReference type="AlphaFoldDB" id="A0A078JQH0"/>
<dbReference type="Pfam" id="PF00197">
    <property type="entry name" value="Kunitz_legume"/>
    <property type="match status" value="1"/>
</dbReference>
<accession>A0A078JQH0</accession>
<dbReference type="PaxDb" id="3708-A0A078JQH0"/>
<dbReference type="Gramene" id="CDY68690">
    <property type="protein sequence ID" value="CDY68690"/>
    <property type="gene ID" value="GSBRNA2T00077068001"/>
</dbReference>
<evidence type="ECO:0000313" key="4">
    <source>
        <dbReference type="Proteomes" id="UP000028999"/>
    </source>
</evidence>
<dbReference type="MEROPS" id="I03.031"/>
<organism evidence="3 4">
    <name type="scientific">Brassica napus</name>
    <name type="common">Rape</name>
    <dbReference type="NCBI Taxonomy" id="3708"/>
    <lineage>
        <taxon>Eukaryota</taxon>
        <taxon>Viridiplantae</taxon>
        <taxon>Streptophyta</taxon>
        <taxon>Embryophyta</taxon>
        <taxon>Tracheophyta</taxon>
        <taxon>Spermatophyta</taxon>
        <taxon>Magnoliopsida</taxon>
        <taxon>eudicotyledons</taxon>
        <taxon>Gunneridae</taxon>
        <taxon>Pentapetalae</taxon>
        <taxon>rosids</taxon>
        <taxon>malvids</taxon>
        <taxon>Brassicales</taxon>
        <taxon>Brassicaceae</taxon>
        <taxon>Brassiceae</taxon>
        <taxon>Brassica</taxon>
    </lineage>
</organism>
<dbReference type="EMBL" id="LK037810">
    <property type="protein sequence ID" value="CDY68690.1"/>
    <property type="molecule type" value="Genomic_DNA"/>
</dbReference>
<reference evidence="3" key="2">
    <citation type="submission" date="2014-06" db="EMBL/GenBank/DDBJ databases">
        <authorList>
            <person name="Genoscope - CEA"/>
        </authorList>
    </citation>
    <scope>NUCLEOTIDE SEQUENCE</scope>
</reference>
<reference evidence="2" key="3">
    <citation type="submission" date="2021-01" db="EMBL/GenBank/DDBJ databases">
        <authorList>
            <consortium name="Genoscope - CEA"/>
            <person name="William W."/>
        </authorList>
    </citation>
    <scope>NUCLEOTIDE SEQUENCE</scope>
</reference>
<dbReference type="InterPro" id="IPR011065">
    <property type="entry name" value="Kunitz_inhibitor_STI-like_sf"/>
</dbReference>
<evidence type="ECO:0000256" key="1">
    <source>
        <dbReference type="SAM" id="SignalP"/>
    </source>
</evidence>
<dbReference type="SMART" id="SM00452">
    <property type="entry name" value="STI"/>
    <property type="match status" value="1"/>
</dbReference>
<dbReference type="PROSITE" id="PS00283">
    <property type="entry name" value="SOYBEAN_KUNITZ"/>
    <property type="match status" value="1"/>
</dbReference>
<proteinExistence type="predicted"/>
<dbReference type="Proteomes" id="UP001295469">
    <property type="component" value="Chromosome C06"/>
</dbReference>
<reference evidence="3 4" key="1">
    <citation type="journal article" date="2014" name="Science">
        <title>Plant genetics. Early allopolyploid evolution in the post-Neolithic Brassica napus oilseed genome.</title>
        <authorList>
            <person name="Chalhoub B."/>
            <person name="Denoeud F."/>
            <person name="Liu S."/>
            <person name="Parkin I.A."/>
            <person name="Tang H."/>
            <person name="Wang X."/>
            <person name="Chiquet J."/>
            <person name="Belcram H."/>
            <person name="Tong C."/>
            <person name="Samans B."/>
            <person name="Correa M."/>
            <person name="Da Silva C."/>
            <person name="Just J."/>
            <person name="Falentin C."/>
            <person name="Koh C.S."/>
            <person name="Le Clainche I."/>
            <person name="Bernard M."/>
            <person name="Bento P."/>
            <person name="Noel B."/>
            <person name="Labadie K."/>
            <person name="Alberti A."/>
            <person name="Charles M."/>
            <person name="Arnaud D."/>
            <person name="Guo H."/>
            <person name="Daviaud C."/>
            <person name="Alamery S."/>
            <person name="Jabbari K."/>
            <person name="Zhao M."/>
            <person name="Edger P.P."/>
            <person name="Chelaifa H."/>
            <person name="Tack D."/>
            <person name="Lassalle G."/>
            <person name="Mestiri I."/>
            <person name="Schnel N."/>
            <person name="Le Paslier M.C."/>
            <person name="Fan G."/>
            <person name="Renault V."/>
            <person name="Bayer P.E."/>
            <person name="Golicz A.A."/>
            <person name="Manoli S."/>
            <person name="Lee T.H."/>
            <person name="Thi V.H."/>
            <person name="Chalabi S."/>
            <person name="Hu Q."/>
            <person name="Fan C."/>
            <person name="Tollenaere R."/>
            <person name="Lu Y."/>
            <person name="Battail C."/>
            <person name="Shen J."/>
            <person name="Sidebottom C.H."/>
            <person name="Wang X."/>
            <person name="Canaguier A."/>
            <person name="Chauveau A."/>
            <person name="Berard A."/>
            <person name="Deniot G."/>
            <person name="Guan M."/>
            <person name="Liu Z."/>
            <person name="Sun F."/>
            <person name="Lim Y.P."/>
            <person name="Lyons E."/>
            <person name="Town C.D."/>
            <person name="Bancroft I."/>
            <person name="Wang X."/>
            <person name="Meng J."/>
            <person name="Ma J."/>
            <person name="Pires J.C."/>
            <person name="King G.J."/>
            <person name="Brunel D."/>
            <person name="Delourme R."/>
            <person name="Renard M."/>
            <person name="Aury J.M."/>
            <person name="Adams K.L."/>
            <person name="Batley J."/>
            <person name="Snowdon R.J."/>
            <person name="Tost J."/>
            <person name="Edwards D."/>
            <person name="Zhou Y."/>
            <person name="Hua W."/>
            <person name="Sharpe A.G."/>
            <person name="Paterson A.H."/>
            <person name="Guan C."/>
            <person name="Wincker P."/>
        </authorList>
    </citation>
    <scope>NUCLEOTIDE SEQUENCE [LARGE SCALE GENOMIC DNA]</scope>
    <source>
        <strain evidence="4">cv. Darmor-bzh</strain>
    </source>
</reference>
<gene>
    <name evidence="3" type="primary">BnaCnng60110D</name>
    <name evidence="2" type="ORF">DARMORV10_C06P47480.1</name>
    <name evidence="3" type="ORF">GSBRNA2T00077068001</name>
</gene>
<sequence>MKPMFYFLIALTVVLATTANAGEPVLDSDGDIITNGSYYVLPAIVGAIGGGLNLSADPSLKCPYYIGQEGSKVNRGFPDKFSNWQSKVGFVPESERLNIEMDSKATICVQPTYWWAIGDDPWLHSLSKKVGPKPGAGKDSINAFFQIKKTEDVGVYNIANCPVGNTCETVGLLVGGGVRRLVARFAYAKPFPVRLVKATGTSYFVQDYVYYLREIKDYKLKRVITYD</sequence>
<dbReference type="EMBL" id="HG994370">
    <property type="protein sequence ID" value="CAF2064566.1"/>
    <property type="molecule type" value="Genomic_DNA"/>
</dbReference>
<dbReference type="GO" id="GO:0004866">
    <property type="term" value="F:endopeptidase inhibitor activity"/>
    <property type="evidence" value="ECO:0007669"/>
    <property type="project" value="InterPro"/>
</dbReference>
<dbReference type="CDD" id="cd23366">
    <property type="entry name" value="beta-trefoil_STI_AtTPI-like"/>
    <property type="match status" value="1"/>
</dbReference>
<protein>
    <submittedName>
        <fullName evidence="2">(rape) hypothetical protein</fullName>
    </submittedName>
    <submittedName>
        <fullName evidence="3">BnaCnng60110D protein</fullName>
    </submittedName>
</protein>
<dbReference type="Proteomes" id="UP000028999">
    <property type="component" value="Unassembled WGS sequence"/>
</dbReference>
<feature type="signal peptide" evidence="1">
    <location>
        <begin position="1"/>
        <end position="21"/>
    </location>
</feature>